<comment type="catalytic activity">
    <reaction evidence="1">
        <text>ATP-independent breakage of single-stranded DNA, followed by passage and rejoining.</text>
        <dbReference type="EC" id="5.6.2.1"/>
    </reaction>
</comment>
<name>A0A6C0CPN7_9ZZZZ</name>
<dbReference type="InterPro" id="IPR013824">
    <property type="entry name" value="Topo_IA_cen_sub1"/>
</dbReference>
<protein>
    <recommendedName>
        <fullName evidence="3">DNA topoisomerase</fullName>
        <ecNumber evidence="3">5.6.2.1</ecNumber>
    </recommendedName>
</protein>
<sequence length="793" mass="92458">MKRKFFNKKFEKKEEKPIHINTSNTPFLIIVESPSKCLKIEKLLGFQYKCIASKGHLREIKKVMPAKQKYDIVFEPISEKIAHIEYMLQIVKQFDPKNIFLGTDDDREGEAIAWHICDVCKLHVNTTKRILFHEITASALKYAVSHHTTIRMNIVNAQKARQILDRMIGFQISPILSRILVHDNSKFLSAGRCQTPTLRLIYDRYKSAQNKSEKVQYKIQGDFFSHPSILHSTLANFMENEKEVKTFLEDSKSFDHIFDLGEQKSKSNISPKPFNTSHLLQTSSSVLHISPKHTMDLCQKLYQDGKITYMRTESCCFAQDFIHLAKTYVEEKFGESYLGNLEKITNFDNQNPHEAIRCTHLGISKTDYSDKKMNDLYRLIWKRTIESCMAPYTYYEYEAKITAPISYYKSDLVVPLFLGWKRLSTTLEEMNEEQQKKSMEIEFFKKYLGKKVSYQKIQASLFMKDLEQYYQEASIIQKLESLGIGRPSTYSMLVDTIQERKYVLKQDIEGEEFRGNEYILNEKELSIKEVHKIFGASKNKLKIQDLGIQAIDILFEHFAPIFDYSYTSKMEEELDTFITNPNKKIEDVCGDCENMLKVCLKPLKDKMKKSYVIDDFHELIFGKSGMMIRVISSEGSDEIKYKSLKPNLELDFQKLENGEYKLEDLLELSNDCLGIFENESMYLKNGPYGPYVIWGNSKLSIASYVKNIPLSNISLDMVITFIDKHKQKESKSKILREINHNTSVRKGDYGNYILFKTDKMKKPIFINLKKCPHDPLEDSIDIINEWVQETLNK</sequence>
<dbReference type="InterPro" id="IPR003602">
    <property type="entry name" value="Topo_IA_DNA-bd_dom"/>
</dbReference>
<dbReference type="PRINTS" id="PR00417">
    <property type="entry name" value="PRTPISMRASEI"/>
</dbReference>
<dbReference type="SMART" id="SM00436">
    <property type="entry name" value="TOP1Bc"/>
    <property type="match status" value="1"/>
</dbReference>
<evidence type="ECO:0000256" key="4">
    <source>
        <dbReference type="ARBA" id="ARBA00023029"/>
    </source>
</evidence>
<dbReference type="InterPro" id="IPR013825">
    <property type="entry name" value="Topo_IA_cen_sub2"/>
</dbReference>
<dbReference type="PROSITE" id="PS52039">
    <property type="entry name" value="TOPO_IA_2"/>
    <property type="match status" value="1"/>
</dbReference>
<dbReference type="PROSITE" id="PS50880">
    <property type="entry name" value="TOPRIM"/>
    <property type="match status" value="1"/>
</dbReference>
<dbReference type="SUPFAM" id="SSF56712">
    <property type="entry name" value="Prokaryotic type I DNA topoisomerase"/>
    <property type="match status" value="1"/>
</dbReference>
<comment type="similarity">
    <text evidence="2">Belongs to the type IA topoisomerase family.</text>
</comment>
<accession>A0A6C0CPN7</accession>
<dbReference type="Gene3D" id="1.10.290.10">
    <property type="entry name" value="Topoisomerase I, domain 4"/>
    <property type="match status" value="1"/>
</dbReference>
<dbReference type="InterPro" id="IPR023406">
    <property type="entry name" value="Topo_IA_AS"/>
</dbReference>
<dbReference type="InterPro" id="IPR013826">
    <property type="entry name" value="Topo_IA_cen_sub3"/>
</dbReference>
<dbReference type="Gene3D" id="2.70.20.10">
    <property type="entry name" value="Topoisomerase I, domain 3"/>
    <property type="match status" value="1"/>
</dbReference>
<dbReference type="InterPro" id="IPR023405">
    <property type="entry name" value="Topo_IA_core_domain"/>
</dbReference>
<dbReference type="EC" id="5.6.2.1" evidence="3"/>
<reference evidence="9" key="1">
    <citation type="journal article" date="2020" name="Nature">
        <title>Giant virus diversity and host interactions through global metagenomics.</title>
        <authorList>
            <person name="Schulz F."/>
            <person name="Roux S."/>
            <person name="Paez-Espino D."/>
            <person name="Jungbluth S."/>
            <person name="Walsh D.A."/>
            <person name="Denef V.J."/>
            <person name="McMahon K.D."/>
            <person name="Konstantinidis K.T."/>
            <person name="Eloe-Fadrosh E.A."/>
            <person name="Kyrpides N.C."/>
            <person name="Woyke T."/>
        </authorList>
    </citation>
    <scope>NUCLEOTIDE SEQUENCE</scope>
    <source>
        <strain evidence="9">GVMAG-M-3300021375-17</strain>
    </source>
</reference>
<feature type="domain" description="Toprim" evidence="7">
    <location>
        <begin position="26"/>
        <end position="135"/>
    </location>
</feature>
<dbReference type="GO" id="GO:0006265">
    <property type="term" value="P:DNA topological change"/>
    <property type="evidence" value="ECO:0007669"/>
    <property type="project" value="InterPro"/>
</dbReference>
<evidence type="ECO:0000256" key="6">
    <source>
        <dbReference type="ARBA" id="ARBA00023235"/>
    </source>
</evidence>
<feature type="domain" description="Topo IA-type catalytic" evidence="8">
    <location>
        <begin position="151"/>
        <end position="599"/>
    </location>
</feature>
<dbReference type="PANTHER" id="PTHR42785">
    <property type="entry name" value="DNA TOPOISOMERASE, TYPE IA, CORE"/>
    <property type="match status" value="1"/>
</dbReference>
<dbReference type="GO" id="GO:0003917">
    <property type="term" value="F:DNA topoisomerase type I (single strand cut, ATP-independent) activity"/>
    <property type="evidence" value="ECO:0007669"/>
    <property type="project" value="UniProtKB-EC"/>
</dbReference>
<dbReference type="Gene3D" id="3.40.50.140">
    <property type="match status" value="1"/>
</dbReference>
<dbReference type="EMBL" id="MN739453">
    <property type="protein sequence ID" value="QHT05405.1"/>
    <property type="molecule type" value="Genomic_DNA"/>
</dbReference>
<dbReference type="Pfam" id="PF01131">
    <property type="entry name" value="Topoisom_bac"/>
    <property type="match status" value="1"/>
</dbReference>
<evidence type="ECO:0000256" key="3">
    <source>
        <dbReference type="ARBA" id="ARBA00012891"/>
    </source>
</evidence>
<keyword evidence="6" id="KW-0413">Isomerase</keyword>
<dbReference type="InterPro" id="IPR013497">
    <property type="entry name" value="Topo_IA_cen"/>
</dbReference>
<dbReference type="Gene3D" id="1.10.460.10">
    <property type="entry name" value="Topoisomerase I, domain 2"/>
    <property type="match status" value="1"/>
</dbReference>
<dbReference type="PROSITE" id="PS00396">
    <property type="entry name" value="TOPO_IA_1"/>
    <property type="match status" value="1"/>
</dbReference>
<proteinExistence type="inferred from homology"/>
<evidence type="ECO:0000256" key="1">
    <source>
        <dbReference type="ARBA" id="ARBA00000213"/>
    </source>
</evidence>
<keyword evidence="5" id="KW-0238">DNA-binding</keyword>
<dbReference type="SMART" id="SM00437">
    <property type="entry name" value="TOP1Ac"/>
    <property type="match status" value="1"/>
</dbReference>
<keyword evidence="4" id="KW-0799">Topoisomerase</keyword>
<dbReference type="PANTHER" id="PTHR42785:SF1">
    <property type="entry name" value="DNA TOPOISOMERASE"/>
    <property type="match status" value="1"/>
</dbReference>
<evidence type="ECO:0000259" key="7">
    <source>
        <dbReference type="PROSITE" id="PS50880"/>
    </source>
</evidence>
<dbReference type="InterPro" id="IPR000380">
    <property type="entry name" value="Topo_IA"/>
</dbReference>
<organism evidence="9">
    <name type="scientific">viral metagenome</name>
    <dbReference type="NCBI Taxonomy" id="1070528"/>
    <lineage>
        <taxon>unclassified sequences</taxon>
        <taxon>metagenomes</taxon>
        <taxon>organismal metagenomes</taxon>
    </lineage>
</organism>
<dbReference type="InterPro" id="IPR003601">
    <property type="entry name" value="Topo_IA_2"/>
</dbReference>
<dbReference type="SMART" id="SM00493">
    <property type="entry name" value="TOPRIM"/>
    <property type="match status" value="1"/>
</dbReference>
<evidence type="ECO:0000313" key="9">
    <source>
        <dbReference type="EMBL" id="QHT05405.1"/>
    </source>
</evidence>
<dbReference type="GO" id="GO:0003677">
    <property type="term" value="F:DNA binding"/>
    <property type="evidence" value="ECO:0007669"/>
    <property type="project" value="UniProtKB-KW"/>
</dbReference>
<dbReference type="Pfam" id="PF01751">
    <property type="entry name" value="Toprim"/>
    <property type="match status" value="1"/>
</dbReference>
<evidence type="ECO:0000256" key="5">
    <source>
        <dbReference type="ARBA" id="ARBA00023125"/>
    </source>
</evidence>
<evidence type="ECO:0000259" key="8">
    <source>
        <dbReference type="PROSITE" id="PS52039"/>
    </source>
</evidence>
<evidence type="ECO:0000256" key="2">
    <source>
        <dbReference type="ARBA" id="ARBA00009446"/>
    </source>
</evidence>
<dbReference type="AlphaFoldDB" id="A0A6C0CPN7"/>
<dbReference type="InterPro" id="IPR006171">
    <property type="entry name" value="TOPRIM_dom"/>
</dbReference>